<keyword evidence="6" id="KW-0449">Lipoprotein</keyword>
<proteinExistence type="predicted"/>
<evidence type="ECO:0000256" key="7">
    <source>
        <dbReference type="SAM" id="MobiDB-lite"/>
    </source>
</evidence>
<sequence>MSLRPYWRYTSAIIDQGLAMNQFTTRAIKKTLSALPVVLVIAVSTLAISACGQKGPLKLPDEPAKPATKSHNHADK</sequence>
<accession>Q21P76</accession>
<evidence type="ECO:0000256" key="2">
    <source>
        <dbReference type="ARBA" id="ARBA00022729"/>
    </source>
</evidence>
<dbReference type="KEGG" id="sde:Sde_0239"/>
<comment type="subcellular location">
    <subcellularLocation>
        <location evidence="1">Cell outer membrane</location>
        <topology evidence="1">Lipid-anchor</topology>
    </subcellularLocation>
</comment>
<feature type="transmembrane region" description="Helical" evidence="8">
    <location>
        <begin position="32"/>
        <end position="50"/>
    </location>
</feature>
<dbReference type="AlphaFoldDB" id="Q21P76"/>
<keyword evidence="10" id="KW-1185">Reference proteome</keyword>
<dbReference type="STRING" id="203122.Sde_0239"/>
<name>Q21P76_SACD2</name>
<dbReference type="HOGENOM" id="CLU_2652264_0_0_6"/>
<dbReference type="InterPro" id="IPR032831">
    <property type="entry name" value="LptM_cons"/>
</dbReference>
<gene>
    <name evidence="9" type="ordered locus">Sde_0239</name>
</gene>
<dbReference type="NCBIfam" id="NF047847">
    <property type="entry name" value="SS_mature_LptM"/>
    <property type="match status" value="1"/>
</dbReference>
<dbReference type="EMBL" id="CP000282">
    <property type="protein sequence ID" value="ABD79503.1"/>
    <property type="molecule type" value="Genomic_DNA"/>
</dbReference>
<organism evidence="9 10">
    <name type="scientific">Saccharophagus degradans (strain 2-40 / ATCC 43961 / DSM 17024)</name>
    <dbReference type="NCBI Taxonomy" id="203122"/>
    <lineage>
        <taxon>Bacteria</taxon>
        <taxon>Pseudomonadati</taxon>
        <taxon>Pseudomonadota</taxon>
        <taxon>Gammaproteobacteria</taxon>
        <taxon>Cellvibrionales</taxon>
        <taxon>Cellvibrionaceae</taxon>
        <taxon>Saccharophagus</taxon>
    </lineage>
</organism>
<keyword evidence="3 8" id="KW-0472">Membrane</keyword>
<dbReference type="Pfam" id="PF13627">
    <property type="entry name" value="LptM_cons"/>
    <property type="match status" value="1"/>
</dbReference>
<keyword evidence="5" id="KW-0998">Cell outer membrane</keyword>
<dbReference type="GO" id="GO:0009279">
    <property type="term" value="C:cell outer membrane"/>
    <property type="evidence" value="ECO:0007669"/>
    <property type="project" value="UniProtKB-SubCell"/>
</dbReference>
<keyword evidence="8" id="KW-1133">Transmembrane helix</keyword>
<keyword evidence="8" id="KW-0812">Transmembrane</keyword>
<evidence type="ECO:0000256" key="5">
    <source>
        <dbReference type="ARBA" id="ARBA00023237"/>
    </source>
</evidence>
<keyword evidence="4" id="KW-0564">Palmitate</keyword>
<evidence type="ECO:0000313" key="9">
    <source>
        <dbReference type="EMBL" id="ABD79503.1"/>
    </source>
</evidence>
<evidence type="ECO:0000256" key="8">
    <source>
        <dbReference type="SAM" id="Phobius"/>
    </source>
</evidence>
<evidence type="ECO:0000256" key="6">
    <source>
        <dbReference type="ARBA" id="ARBA00023288"/>
    </source>
</evidence>
<evidence type="ECO:0008006" key="11">
    <source>
        <dbReference type="Google" id="ProtNLM"/>
    </source>
</evidence>
<dbReference type="Proteomes" id="UP000001947">
    <property type="component" value="Chromosome"/>
</dbReference>
<reference evidence="9 10" key="1">
    <citation type="journal article" date="2008" name="PLoS Genet.">
        <title>Complete genome sequence of the complex carbohydrate-degrading marine bacterium, Saccharophagus degradans strain 2-40 T.</title>
        <authorList>
            <person name="Weiner R.M."/>
            <person name="Taylor L.E.II."/>
            <person name="Henrissat B."/>
            <person name="Hauser L."/>
            <person name="Land M."/>
            <person name="Coutinho P.M."/>
            <person name="Rancurel C."/>
            <person name="Saunders E.H."/>
            <person name="Longmire A.G."/>
            <person name="Zhang H."/>
            <person name="Bayer E.A."/>
            <person name="Gilbert H.J."/>
            <person name="Larimer F."/>
            <person name="Zhulin I.B."/>
            <person name="Ekborg N.A."/>
            <person name="Lamed R."/>
            <person name="Richardson P.M."/>
            <person name="Borovok I."/>
            <person name="Hutcheson S."/>
        </authorList>
    </citation>
    <scope>NUCLEOTIDE SEQUENCE [LARGE SCALE GENOMIC DNA]</scope>
    <source>
        <strain evidence="10">2-40 / ATCC 43961 / DSM 17024</strain>
    </source>
</reference>
<dbReference type="eggNOG" id="COG5567">
    <property type="taxonomic scope" value="Bacteria"/>
</dbReference>
<evidence type="ECO:0000313" key="10">
    <source>
        <dbReference type="Proteomes" id="UP000001947"/>
    </source>
</evidence>
<feature type="region of interest" description="Disordered" evidence="7">
    <location>
        <begin position="53"/>
        <end position="76"/>
    </location>
</feature>
<keyword evidence="2" id="KW-0732">Signal</keyword>
<evidence type="ECO:0000256" key="3">
    <source>
        <dbReference type="ARBA" id="ARBA00023136"/>
    </source>
</evidence>
<evidence type="ECO:0000256" key="1">
    <source>
        <dbReference type="ARBA" id="ARBA00004459"/>
    </source>
</evidence>
<evidence type="ECO:0000256" key="4">
    <source>
        <dbReference type="ARBA" id="ARBA00023139"/>
    </source>
</evidence>
<protein>
    <recommendedName>
        <fullName evidence="11">Lipoprotein</fullName>
    </recommendedName>
</protein>